<evidence type="ECO:0000313" key="3">
    <source>
        <dbReference type="Proteomes" id="UP000770661"/>
    </source>
</evidence>
<feature type="compositionally biased region" description="Polar residues" evidence="1">
    <location>
        <begin position="37"/>
        <end position="54"/>
    </location>
</feature>
<reference evidence="2" key="1">
    <citation type="submission" date="2020-07" db="EMBL/GenBank/DDBJ databases">
        <title>The High-quality genome of the commercially important snow crab, Chionoecetes opilio.</title>
        <authorList>
            <person name="Jeong J.-H."/>
            <person name="Ryu S."/>
        </authorList>
    </citation>
    <scope>NUCLEOTIDE SEQUENCE</scope>
    <source>
        <strain evidence="2">MADBK_172401_WGS</strain>
        <tissue evidence="2">Digestive gland</tissue>
    </source>
</reference>
<proteinExistence type="predicted"/>
<dbReference type="EMBL" id="JACEEZ010026042">
    <property type="protein sequence ID" value="KAG0695248.1"/>
    <property type="molecule type" value="Genomic_DNA"/>
</dbReference>
<evidence type="ECO:0000313" key="2">
    <source>
        <dbReference type="EMBL" id="KAG0695248.1"/>
    </source>
</evidence>
<feature type="region of interest" description="Disordered" evidence="1">
    <location>
        <begin position="36"/>
        <end position="69"/>
    </location>
</feature>
<protein>
    <submittedName>
        <fullName evidence="2">Uncharacterized protein</fullName>
    </submittedName>
</protein>
<accession>A0A8J8WKZ8</accession>
<keyword evidence="3" id="KW-1185">Reference proteome</keyword>
<gene>
    <name evidence="2" type="ORF">GWK47_026980</name>
</gene>
<name>A0A8J8WKZ8_CHIOP</name>
<organism evidence="2 3">
    <name type="scientific">Chionoecetes opilio</name>
    <name type="common">Atlantic snow crab</name>
    <name type="synonym">Cancer opilio</name>
    <dbReference type="NCBI Taxonomy" id="41210"/>
    <lineage>
        <taxon>Eukaryota</taxon>
        <taxon>Metazoa</taxon>
        <taxon>Ecdysozoa</taxon>
        <taxon>Arthropoda</taxon>
        <taxon>Crustacea</taxon>
        <taxon>Multicrustacea</taxon>
        <taxon>Malacostraca</taxon>
        <taxon>Eumalacostraca</taxon>
        <taxon>Eucarida</taxon>
        <taxon>Decapoda</taxon>
        <taxon>Pleocyemata</taxon>
        <taxon>Brachyura</taxon>
        <taxon>Eubrachyura</taxon>
        <taxon>Majoidea</taxon>
        <taxon>Majidae</taxon>
        <taxon>Chionoecetes</taxon>
    </lineage>
</organism>
<dbReference type="AlphaFoldDB" id="A0A8J8WKZ8"/>
<evidence type="ECO:0000256" key="1">
    <source>
        <dbReference type="SAM" id="MobiDB-lite"/>
    </source>
</evidence>
<comment type="caution">
    <text evidence="2">The sequence shown here is derived from an EMBL/GenBank/DDBJ whole genome shotgun (WGS) entry which is preliminary data.</text>
</comment>
<dbReference type="Proteomes" id="UP000770661">
    <property type="component" value="Unassembled WGS sequence"/>
</dbReference>
<sequence>MGVHRTEDAGGGLGILEEEEEDEDLSVEGFFHHYSQRQHSGASSTDSDVLNNNQVDGGKGKEGVAGKSGGKSVVIAEPLVAPCHCLYMAASALKTVFPGVRRRLAASRPREAMTY</sequence>
<feature type="region of interest" description="Disordered" evidence="1">
    <location>
        <begin position="1"/>
        <end position="24"/>
    </location>
</feature>